<dbReference type="Proteomes" id="UP000655588">
    <property type="component" value="Unassembled WGS sequence"/>
</dbReference>
<comment type="similarity">
    <text evidence="3">Belongs to the SPATA6 family.</text>
</comment>
<comment type="caution">
    <text evidence="10">The sequence shown here is derived from an EMBL/GenBank/DDBJ whole genome shotgun (WGS) entry which is preliminary data.</text>
</comment>
<dbReference type="GO" id="GO:0120212">
    <property type="term" value="C:sperm head-tail coupling apparatus"/>
    <property type="evidence" value="ECO:0007669"/>
    <property type="project" value="InterPro"/>
</dbReference>
<dbReference type="Pfam" id="PF14886">
    <property type="entry name" value="FAM183"/>
    <property type="match status" value="1"/>
</dbReference>
<evidence type="ECO:0000256" key="3">
    <source>
        <dbReference type="ARBA" id="ARBA00006215"/>
    </source>
</evidence>
<dbReference type="InterPro" id="IPR042769">
    <property type="entry name" value="SPATA6_fam"/>
</dbReference>
<keyword evidence="6" id="KW-0206">Cytoskeleton</keyword>
<dbReference type="GO" id="GO:0005929">
    <property type="term" value="C:cilium"/>
    <property type="evidence" value="ECO:0007669"/>
    <property type="project" value="UniProtKB-SubCell"/>
</dbReference>
<evidence type="ECO:0000259" key="9">
    <source>
        <dbReference type="Pfam" id="PF14909"/>
    </source>
</evidence>
<comment type="subcellular location">
    <subcellularLocation>
        <location evidence="1">Cell projection</location>
        <location evidence="1">Cilium</location>
    </subcellularLocation>
    <subcellularLocation>
        <location evidence="2">Cytoplasm</location>
        <location evidence="2">Cytoskeleton</location>
    </subcellularLocation>
</comment>
<dbReference type="InterPro" id="IPR032732">
    <property type="entry name" value="SPATA6_N"/>
</dbReference>
<dbReference type="PANTHER" id="PTHR16435">
    <property type="entry name" value="SPERMATOGENESIS-ASSOCIATED PROTEIN 6 SPATA6"/>
    <property type="match status" value="1"/>
</dbReference>
<sequence length="442" mass="51239">MNPVKLRFYTERYEKEKRHFRLREEFVATARTKPLTGKFYAKHDAIPPSEILQEYVDLISKRLILTPKDVYAFKPPTVNMLYGWFSEPLIPRTNDPRLQFHRKQTDFISNELRIRHVQRGLPVEKFVGMPFKITCPGVWLCPNGKVALRITSFGSTLESHRVSPIFPLLFHNEFNFKKTFTRLAALTELQRNLERQSLYAELIQWLSPCNQPVLLATFQTNLTDLLYPVTQCRRLLPGVDVDLLMDPSKYFPVAPKIEISTNTVIEEVLTIYDANLDRPYVVNPKTIDSKVKTLYISDSRCSTSILANRDFQQKCYAHRKRPVKGIIRQRKVCHNRAKAKPQISSSTRCCNDVEYSYQDGLARTSQPMKHDICIDDTELDPPSRYRRVPSVCGNLHIFDSCPVCFKYKCYFSSKCDKLLENSANSRARLQKDDSAPRQPTST</sequence>
<evidence type="ECO:0000256" key="2">
    <source>
        <dbReference type="ARBA" id="ARBA00004245"/>
    </source>
</evidence>
<proteinExistence type="inferred from homology"/>
<evidence type="ECO:0000256" key="1">
    <source>
        <dbReference type="ARBA" id="ARBA00004138"/>
    </source>
</evidence>
<dbReference type="PANTHER" id="PTHR16435:SF6">
    <property type="entry name" value="IP09370P"/>
    <property type="match status" value="1"/>
</dbReference>
<evidence type="ECO:0000256" key="5">
    <source>
        <dbReference type="ARBA" id="ARBA00022553"/>
    </source>
</evidence>
<evidence type="ECO:0000256" key="8">
    <source>
        <dbReference type="ARBA" id="ARBA00034777"/>
    </source>
</evidence>
<name>A0A833RT73_9HYME</name>
<reference evidence="10" key="1">
    <citation type="submission" date="2019-11" db="EMBL/GenBank/DDBJ databases">
        <title>The nuclear and mitochondrial genomes of Frieseomelitta varia - a highly eusocial stingless bee (Meliponini) with a permanently sterile worker caste.</title>
        <authorList>
            <person name="Freitas F.C.P."/>
            <person name="Lourenco A.P."/>
            <person name="Nunes F.M.F."/>
            <person name="Paschoal A.R."/>
            <person name="Abreu F.C.P."/>
            <person name="Barbin F.O."/>
            <person name="Bataglia L."/>
            <person name="Cardoso-Junior C.A.M."/>
            <person name="Cervoni M.S."/>
            <person name="Silva S.R."/>
            <person name="Dalarmi F."/>
            <person name="Del Lama M.A."/>
            <person name="Depintor T.S."/>
            <person name="Ferreira K.M."/>
            <person name="Goria P.S."/>
            <person name="Jaskot M.C."/>
            <person name="Lago D.C."/>
            <person name="Luna-Lucena D."/>
            <person name="Moda L.M."/>
            <person name="Nascimento L."/>
            <person name="Pedrino M."/>
            <person name="Rabico F.O."/>
            <person name="Sanches F.C."/>
            <person name="Santos D.E."/>
            <person name="Santos C.G."/>
            <person name="Vieira J."/>
            <person name="Lopes T.F."/>
            <person name="Barchuk A.R."/>
            <person name="Hartfelder K."/>
            <person name="Simoes Z.L.P."/>
            <person name="Bitondi M.M.G."/>
            <person name="Pinheiro D.G."/>
        </authorList>
    </citation>
    <scope>NUCLEOTIDE SEQUENCE</scope>
    <source>
        <strain evidence="10">USP_RPSP 00005682</strain>
        <tissue evidence="10">Whole individual</tissue>
    </source>
</reference>
<evidence type="ECO:0000313" key="10">
    <source>
        <dbReference type="EMBL" id="KAF3428889.1"/>
    </source>
</evidence>
<keyword evidence="4" id="KW-0963">Cytoplasm</keyword>
<keyword evidence="7" id="KW-0966">Cell projection</keyword>
<dbReference type="InterPro" id="IPR029214">
    <property type="entry name" value="CFAP144"/>
</dbReference>
<feature type="domain" description="Spermatogenesis-associated protein 6 N-terminal" evidence="9">
    <location>
        <begin position="133"/>
        <end position="265"/>
    </location>
</feature>
<keyword evidence="5" id="KW-0597">Phosphoprotein</keyword>
<dbReference type="EMBL" id="WNWW01000192">
    <property type="protein sequence ID" value="KAF3428889.1"/>
    <property type="molecule type" value="Genomic_DNA"/>
</dbReference>
<accession>A0A833RT73</accession>
<dbReference type="Pfam" id="PF14909">
    <property type="entry name" value="SPATA6"/>
    <property type="match status" value="1"/>
</dbReference>
<evidence type="ECO:0000313" key="11">
    <source>
        <dbReference type="Proteomes" id="UP000655588"/>
    </source>
</evidence>
<evidence type="ECO:0000256" key="6">
    <source>
        <dbReference type="ARBA" id="ARBA00023212"/>
    </source>
</evidence>
<dbReference type="GO" id="GO:0005856">
    <property type="term" value="C:cytoskeleton"/>
    <property type="evidence" value="ECO:0007669"/>
    <property type="project" value="UniProtKB-SubCell"/>
</dbReference>
<dbReference type="GO" id="GO:0007283">
    <property type="term" value="P:spermatogenesis"/>
    <property type="evidence" value="ECO:0007669"/>
    <property type="project" value="InterPro"/>
</dbReference>
<keyword evidence="11" id="KW-1185">Reference proteome</keyword>
<evidence type="ECO:0000256" key="7">
    <source>
        <dbReference type="ARBA" id="ARBA00023273"/>
    </source>
</evidence>
<organism evidence="10 11">
    <name type="scientific">Frieseomelitta varia</name>
    <dbReference type="NCBI Taxonomy" id="561572"/>
    <lineage>
        <taxon>Eukaryota</taxon>
        <taxon>Metazoa</taxon>
        <taxon>Ecdysozoa</taxon>
        <taxon>Arthropoda</taxon>
        <taxon>Hexapoda</taxon>
        <taxon>Insecta</taxon>
        <taxon>Pterygota</taxon>
        <taxon>Neoptera</taxon>
        <taxon>Endopterygota</taxon>
        <taxon>Hymenoptera</taxon>
        <taxon>Apocrita</taxon>
        <taxon>Aculeata</taxon>
        <taxon>Apoidea</taxon>
        <taxon>Anthophila</taxon>
        <taxon>Apidae</taxon>
        <taxon>Frieseomelitta</taxon>
    </lineage>
</organism>
<gene>
    <name evidence="10" type="ORF">E2986_05607</name>
</gene>
<comment type="similarity">
    <text evidence="8">Belongs to the CFAP144 family.</text>
</comment>
<evidence type="ECO:0000256" key="4">
    <source>
        <dbReference type="ARBA" id="ARBA00022490"/>
    </source>
</evidence>
<dbReference type="AlphaFoldDB" id="A0A833RT73"/>
<dbReference type="GO" id="GO:0032027">
    <property type="term" value="F:myosin light chain binding"/>
    <property type="evidence" value="ECO:0007669"/>
    <property type="project" value="InterPro"/>
</dbReference>
<protein>
    <recommendedName>
        <fullName evidence="9">Spermatogenesis-associated protein 6 N-terminal domain-containing protein</fullName>
    </recommendedName>
</protein>